<dbReference type="EMBL" id="SRLO01000068">
    <property type="protein sequence ID" value="TNN79035.1"/>
    <property type="molecule type" value="Genomic_DNA"/>
</dbReference>
<evidence type="ECO:0000313" key="2">
    <source>
        <dbReference type="Proteomes" id="UP000314294"/>
    </source>
</evidence>
<reference evidence="1 2" key="1">
    <citation type="submission" date="2019-03" db="EMBL/GenBank/DDBJ databases">
        <title>First draft genome of Liparis tanakae, snailfish: a comprehensive survey of snailfish specific genes.</title>
        <authorList>
            <person name="Kim W."/>
            <person name="Song I."/>
            <person name="Jeong J.-H."/>
            <person name="Kim D."/>
            <person name="Kim S."/>
            <person name="Ryu S."/>
            <person name="Song J.Y."/>
            <person name="Lee S.K."/>
        </authorList>
    </citation>
    <scope>NUCLEOTIDE SEQUENCE [LARGE SCALE GENOMIC DNA]</scope>
    <source>
        <tissue evidence="1">Muscle</tissue>
    </source>
</reference>
<organism evidence="1 2">
    <name type="scientific">Liparis tanakae</name>
    <name type="common">Tanaka's snailfish</name>
    <dbReference type="NCBI Taxonomy" id="230148"/>
    <lineage>
        <taxon>Eukaryota</taxon>
        <taxon>Metazoa</taxon>
        <taxon>Chordata</taxon>
        <taxon>Craniata</taxon>
        <taxon>Vertebrata</taxon>
        <taxon>Euteleostomi</taxon>
        <taxon>Actinopterygii</taxon>
        <taxon>Neopterygii</taxon>
        <taxon>Teleostei</taxon>
        <taxon>Neoteleostei</taxon>
        <taxon>Acanthomorphata</taxon>
        <taxon>Eupercaria</taxon>
        <taxon>Perciformes</taxon>
        <taxon>Cottioidei</taxon>
        <taxon>Cottales</taxon>
        <taxon>Liparidae</taxon>
        <taxon>Liparis</taxon>
    </lineage>
</organism>
<gene>
    <name evidence="1" type="ORF">EYF80_010714</name>
</gene>
<dbReference type="Proteomes" id="UP000314294">
    <property type="component" value="Unassembled WGS sequence"/>
</dbReference>
<sequence length="142" mass="15515">MVVSWNSSNWPLTKRSTRLDLPTAMSPSSTNLNWQILVCGSVPLERPPLPLELILNLCRSRRQGKGGGWGAGPPPWGGDGCFWDASVQVSKVSASARGYLQDVFLQHSVCKAASRALLINRSAGSHISLHMYCGRPWWTVVA</sequence>
<dbReference type="OrthoDB" id="203237at2759"/>
<name>A0A4Z2IME9_9TELE</name>
<dbReference type="AlphaFoldDB" id="A0A4Z2IME9"/>
<proteinExistence type="predicted"/>
<protein>
    <submittedName>
        <fullName evidence="1">Uncharacterized protein</fullName>
    </submittedName>
</protein>
<evidence type="ECO:0000313" key="1">
    <source>
        <dbReference type="EMBL" id="TNN79035.1"/>
    </source>
</evidence>
<accession>A0A4Z2IME9</accession>
<comment type="caution">
    <text evidence="1">The sequence shown here is derived from an EMBL/GenBank/DDBJ whole genome shotgun (WGS) entry which is preliminary data.</text>
</comment>
<keyword evidence="2" id="KW-1185">Reference proteome</keyword>